<keyword evidence="2" id="KW-0479">Metal-binding</keyword>
<dbReference type="InterPro" id="IPR000316">
    <property type="entry name" value="Metallthion_15"/>
</dbReference>
<keyword evidence="5" id="KW-1185">Reference proteome</keyword>
<evidence type="ECO:0000313" key="5">
    <source>
        <dbReference type="Proteomes" id="UP001055439"/>
    </source>
</evidence>
<dbReference type="AlphaFoldDB" id="A0A9E7K4B9"/>
<dbReference type="Pfam" id="PF02068">
    <property type="entry name" value="Metallothio_PEC"/>
    <property type="match status" value="1"/>
</dbReference>
<comment type="similarity">
    <text evidence="1">Belongs to the metallothionein superfamily. Type 15 family.</text>
</comment>
<dbReference type="PANTHER" id="PTHR48198:SF1">
    <property type="entry name" value="METALLOTHIONEIN-LIKE PROTEIN 4A-RELATED"/>
    <property type="match status" value="1"/>
</dbReference>
<sequence length="66" mass="6824">MADRGCDDACGCAVPCPGDDACRCSSGRGEVRHSVCRCGDHCSCNPCTCGRTVRRPTVGREACTAA</sequence>
<accession>A0A9E7K4B9</accession>
<dbReference type="PANTHER" id="PTHR48198">
    <property type="entry name" value="EC PROTEIN HOMOLOG"/>
    <property type="match status" value="1"/>
</dbReference>
<protein>
    <recommendedName>
        <fullName evidence="6">Metallothionein</fullName>
    </recommendedName>
</protein>
<dbReference type="GO" id="GO:0008270">
    <property type="term" value="F:zinc ion binding"/>
    <property type="evidence" value="ECO:0007669"/>
    <property type="project" value="InterPro"/>
</dbReference>
<evidence type="ECO:0000313" key="4">
    <source>
        <dbReference type="EMBL" id="URE04069.1"/>
    </source>
</evidence>
<gene>
    <name evidence="4" type="ORF">MUK42_20212</name>
</gene>
<evidence type="ECO:0000256" key="2">
    <source>
        <dbReference type="ARBA" id="ARBA00022723"/>
    </source>
</evidence>
<organism evidence="4 5">
    <name type="scientific">Musa troglodytarum</name>
    <name type="common">fe'i banana</name>
    <dbReference type="NCBI Taxonomy" id="320322"/>
    <lineage>
        <taxon>Eukaryota</taxon>
        <taxon>Viridiplantae</taxon>
        <taxon>Streptophyta</taxon>
        <taxon>Embryophyta</taxon>
        <taxon>Tracheophyta</taxon>
        <taxon>Spermatophyta</taxon>
        <taxon>Magnoliopsida</taxon>
        <taxon>Liliopsida</taxon>
        <taxon>Zingiberales</taxon>
        <taxon>Musaceae</taxon>
        <taxon>Musa</taxon>
    </lineage>
</organism>
<dbReference type="PRINTS" id="PR00877">
    <property type="entry name" value="MTPLANTPEC"/>
</dbReference>
<keyword evidence="3" id="KW-0480">Metal-thiolate cluster</keyword>
<dbReference type="EMBL" id="CP097507">
    <property type="protein sequence ID" value="URE04069.1"/>
    <property type="molecule type" value="Genomic_DNA"/>
</dbReference>
<dbReference type="Proteomes" id="UP001055439">
    <property type="component" value="Chromosome 5"/>
</dbReference>
<evidence type="ECO:0000256" key="1">
    <source>
        <dbReference type="ARBA" id="ARBA00005802"/>
    </source>
</evidence>
<proteinExistence type="inferred from homology"/>
<evidence type="ECO:0008006" key="6">
    <source>
        <dbReference type="Google" id="ProtNLM"/>
    </source>
</evidence>
<name>A0A9E7K4B9_9LILI</name>
<evidence type="ECO:0000256" key="3">
    <source>
        <dbReference type="ARBA" id="ARBA00022851"/>
    </source>
</evidence>
<reference evidence="4" key="1">
    <citation type="submission" date="2022-05" db="EMBL/GenBank/DDBJ databases">
        <title>The Musa troglodytarum L. genome provides insights into the mechanism of non-climacteric behaviour and enrichment of carotenoids.</title>
        <authorList>
            <person name="Wang J."/>
        </authorList>
    </citation>
    <scope>NUCLEOTIDE SEQUENCE</scope>
    <source>
        <tissue evidence="4">Leaf</tissue>
    </source>
</reference>